<reference evidence="6" key="1">
    <citation type="journal article" date="2017" name="Nat. Commun.">
        <title>The asparagus genome sheds light on the origin and evolution of a young Y chromosome.</title>
        <authorList>
            <person name="Harkess A."/>
            <person name="Zhou J."/>
            <person name="Xu C."/>
            <person name="Bowers J.E."/>
            <person name="Van der Hulst R."/>
            <person name="Ayyampalayam S."/>
            <person name="Mercati F."/>
            <person name="Riccardi P."/>
            <person name="McKain M.R."/>
            <person name="Kakrana A."/>
            <person name="Tang H."/>
            <person name="Ray J."/>
            <person name="Groenendijk J."/>
            <person name="Arikit S."/>
            <person name="Mathioni S.M."/>
            <person name="Nakano M."/>
            <person name="Shan H."/>
            <person name="Telgmann-Rauber A."/>
            <person name="Kanno A."/>
            <person name="Yue Z."/>
            <person name="Chen H."/>
            <person name="Li W."/>
            <person name="Chen Y."/>
            <person name="Xu X."/>
            <person name="Zhang Y."/>
            <person name="Luo S."/>
            <person name="Chen H."/>
            <person name="Gao J."/>
            <person name="Mao Z."/>
            <person name="Pires J.C."/>
            <person name="Luo M."/>
            <person name="Kudrna D."/>
            <person name="Wing R.A."/>
            <person name="Meyers B.C."/>
            <person name="Yi K."/>
            <person name="Kong H."/>
            <person name="Lavrijsen P."/>
            <person name="Sunseri F."/>
            <person name="Falavigna A."/>
            <person name="Ye Y."/>
            <person name="Leebens-Mack J.H."/>
            <person name="Chen G."/>
        </authorList>
    </citation>
    <scope>NUCLEOTIDE SEQUENCE [LARGE SCALE GENOMIC DNA]</scope>
    <source>
        <strain evidence="6">cv. DH0086</strain>
    </source>
</reference>
<dbReference type="PROSITE" id="PS51450">
    <property type="entry name" value="LRR"/>
    <property type="match status" value="1"/>
</dbReference>
<dbReference type="Gramene" id="ONK70581">
    <property type="protein sequence ID" value="ONK70581"/>
    <property type="gene ID" value="A4U43_C05F35210"/>
</dbReference>
<dbReference type="InterPro" id="IPR001611">
    <property type="entry name" value="Leu-rich_rpt"/>
</dbReference>
<dbReference type="PANTHER" id="PTHR48051">
    <property type="match status" value="1"/>
</dbReference>
<keyword evidence="6" id="KW-1185">Reference proteome</keyword>
<dbReference type="AlphaFoldDB" id="A0A5P1F1L4"/>
<dbReference type="Gene3D" id="3.80.10.10">
    <property type="entry name" value="Ribonuclease Inhibitor"/>
    <property type="match status" value="1"/>
</dbReference>
<evidence type="ECO:0000256" key="4">
    <source>
        <dbReference type="ARBA" id="ARBA00037519"/>
    </source>
</evidence>
<keyword evidence="2" id="KW-0677">Repeat</keyword>
<evidence type="ECO:0000313" key="5">
    <source>
        <dbReference type="EMBL" id="ONK70581.1"/>
    </source>
</evidence>
<dbReference type="OMA" id="REHIRHK"/>
<comment type="function">
    <text evidence="4">Leucine-rich repeat protein that likely mediates protein interactions, possibly in the context of signal transduction.</text>
</comment>
<gene>
    <name evidence="5" type="ORF">A4U43_C05F35210</name>
</gene>
<dbReference type="InterPro" id="IPR003591">
    <property type="entry name" value="Leu-rich_rpt_typical-subtyp"/>
</dbReference>
<dbReference type="GO" id="GO:0005737">
    <property type="term" value="C:cytoplasm"/>
    <property type="evidence" value="ECO:0007669"/>
    <property type="project" value="TreeGrafter"/>
</dbReference>
<dbReference type="EMBL" id="CM007385">
    <property type="protein sequence ID" value="ONK70581.1"/>
    <property type="molecule type" value="Genomic_DNA"/>
</dbReference>
<dbReference type="Proteomes" id="UP000243459">
    <property type="component" value="Chromosome 5"/>
</dbReference>
<dbReference type="Pfam" id="PF13855">
    <property type="entry name" value="LRR_8"/>
    <property type="match status" value="1"/>
</dbReference>
<sequence>MRMNETKREEMDQKDHQKAEKIDLSGLYLDSLPNSSLNLAAITKLDLSNNNLELIPESLTARLLNVVVLDVHSNQLRVLPNSIGCLSKLKVLNISGNLIESLPKTIEDCRQLEEAKRKLNKLTRLPTAMGFELSPAQNSP</sequence>
<accession>A0A5P1F1L4</accession>
<proteinExistence type="inferred from homology"/>
<dbReference type="InterPro" id="IPR050216">
    <property type="entry name" value="LRR_domain-containing"/>
</dbReference>
<evidence type="ECO:0000256" key="2">
    <source>
        <dbReference type="ARBA" id="ARBA00022737"/>
    </source>
</evidence>
<dbReference type="SMART" id="SM00369">
    <property type="entry name" value="LRR_TYP"/>
    <property type="match status" value="3"/>
</dbReference>
<dbReference type="InterPro" id="IPR032675">
    <property type="entry name" value="LRR_dom_sf"/>
</dbReference>
<evidence type="ECO:0000256" key="1">
    <source>
        <dbReference type="ARBA" id="ARBA00022614"/>
    </source>
</evidence>
<keyword evidence="1" id="KW-0433">Leucine-rich repeat</keyword>
<organism evidence="5 6">
    <name type="scientific">Asparagus officinalis</name>
    <name type="common">Garden asparagus</name>
    <dbReference type="NCBI Taxonomy" id="4686"/>
    <lineage>
        <taxon>Eukaryota</taxon>
        <taxon>Viridiplantae</taxon>
        <taxon>Streptophyta</taxon>
        <taxon>Embryophyta</taxon>
        <taxon>Tracheophyta</taxon>
        <taxon>Spermatophyta</taxon>
        <taxon>Magnoliopsida</taxon>
        <taxon>Liliopsida</taxon>
        <taxon>Asparagales</taxon>
        <taxon>Asparagaceae</taxon>
        <taxon>Asparagoideae</taxon>
        <taxon>Asparagus</taxon>
    </lineage>
</organism>
<dbReference type="PANTHER" id="PTHR48051:SF1">
    <property type="entry name" value="RAS SUPPRESSOR PROTEIN 1"/>
    <property type="match status" value="1"/>
</dbReference>
<protein>
    <submittedName>
        <fullName evidence="5">Uncharacterized protein</fullName>
    </submittedName>
</protein>
<comment type="similarity">
    <text evidence="3">Belongs to the SHOC2 family.</text>
</comment>
<dbReference type="SUPFAM" id="SSF52058">
    <property type="entry name" value="L domain-like"/>
    <property type="match status" value="1"/>
</dbReference>
<name>A0A5P1F1L4_ASPOF</name>
<evidence type="ECO:0000313" key="6">
    <source>
        <dbReference type="Proteomes" id="UP000243459"/>
    </source>
</evidence>
<evidence type="ECO:0000256" key="3">
    <source>
        <dbReference type="ARBA" id="ARBA00023786"/>
    </source>
</evidence>